<proteinExistence type="inferred from homology"/>
<dbReference type="Proteomes" id="UP000285301">
    <property type="component" value="Unassembled WGS sequence"/>
</dbReference>
<sequence length="343" mass="38558">MKGAKLNVAVIGAGISGLSTATCIQESLPAANVTIIADKFMDETLSIGAGGLFRPELEIGSSFDEIVKYYKDTYDHFVKVCLSEEKAGIQFVSGYHLSSIDQNICMNKLLSNLLPDMRLAPSDELQRLFPQRFKYGYFYTTTITDPRYYLPWLQNKFLNAGGKMEKRFIANLQTDATLKDFDAIVNCSGLGAKNLLNDWRLVPIRGQVIKVKAPWIKHFYFADGAYIIPAFDGLVTLGGIKQYGDWTSKVREEDKQFIWSRCTELVPSLQNAEVCWEWCGLRPHRQPLRLESEIIEVNGSRIPLIHNYGHGGHGVSLSRGTALKAAALLNEKLDRNHYLKSKL</sequence>
<evidence type="ECO:0000256" key="6">
    <source>
        <dbReference type="ARBA" id="ARBA00023002"/>
    </source>
</evidence>
<dbReference type="Gene3D" id="3.30.9.10">
    <property type="entry name" value="D-Amino Acid Oxidase, subunit A, domain 2"/>
    <property type="match status" value="1"/>
</dbReference>
<comment type="caution">
    <text evidence="8">The sequence shown here is derived from an EMBL/GenBank/DDBJ whole genome shotgun (WGS) entry which is preliminary data.</text>
</comment>
<keyword evidence="6" id="KW-0560">Oxidoreductase</keyword>
<feature type="domain" description="FAD dependent oxidoreductase" evidence="7">
    <location>
        <begin position="8"/>
        <end position="327"/>
    </location>
</feature>
<name>A0A3S3NWA8_9ACAR</name>
<evidence type="ECO:0000313" key="9">
    <source>
        <dbReference type="Proteomes" id="UP000285301"/>
    </source>
</evidence>
<evidence type="ECO:0000256" key="2">
    <source>
        <dbReference type="ARBA" id="ARBA00004253"/>
    </source>
</evidence>
<evidence type="ECO:0000256" key="1">
    <source>
        <dbReference type="ARBA" id="ARBA00001974"/>
    </source>
</evidence>
<keyword evidence="4" id="KW-0285">Flavoprotein</keyword>
<dbReference type="InterPro" id="IPR006181">
    <property type="entry name" value="D-amino_acid_oxidase_CS"/>
</dbReference>
<dbReference type="OrthoDB" id="2015447at2759"/>
<reference evidence="8 9" key="1">
    <citation type="journal article" date="2018" name="Gigascience">
        <title>Genomes of trombidid mites reveal novel predicted allergens and laterally-transferred genes associated with secondary metabolism.</title>
        <authorList>
            <person name="Dong X."/>
            <person name="Chaisiri K."/>
            <person name="Xia D."/>
            <person name="Armstrong S.D."/>
            <person name="Fang Y."/>
            <person name="Donnelly M.J."/>
            <person name="Kadowaki T."/>
            <person name="McGarry J.W."/>
            <person name="Darby A.C."/>
            <person name="Makepeace B.L."/>
        </authorList>
    </citation>
    <scope>NUCLEOTIDE SEQUENCE [LARGE SCALE GENOMIC DNA]</scope>
    <source>
        <strain evidence="8">UoL-WK</strain>
    </source>
</reference>
<dbReference type="PANTHER" id="PTHR11530:SF11">
    <property type="entry name" value="D-ASPARTATE OXIDASE"/>
    <property type="match status" value="1"/>
</dbReference>
<keyword evidence="5" id="KW-0274">FAD</keyword>
<dbReference type="Pfam" id="PF01266">
    <property type="entry name" value="DAO"/>
    <property type="match status" value="1"/>
</dbReference>
<dbReference type="GO" id="GO:0003884">
    <property type="term" value="F:D-amino-acid oxidase activity"/>
    <property type="evidence" value="ECO:0007669"/>
    <property type="project" value="InterPro"/>
</dbReference>
<dbReference type="InterPro" id="IPR023209">
    <property type="entry name" value="DAO"/>
</dbReference>
<dbReference type="InterPro" id="IPR006076">
    <property type="entry name" value="FAD-dep_OxRdtase"/>
</dbReference>
<evidence type="ECO:0000313" key="8">
    <source>
        <dbReference type="EMBL" id="RWS07293.1"/>
    </source>
</evidence>
<evidence type="ECO:0000256" key="4">
    <source>
        <dbReference type="ARBA" id="ARBA00022630"/>
    </source>
</evidence>
<comment type="subcellular location">
    <subcellularLocation>
        <location evidence="2">Peroxisome matrix</location>
    </subcellularLocation>
</comment>
<comment type="similarity">
    <text evidence="3">Belongs to the DAMOX/DASOX family.</text>
</comment>
<gene>
    <name evidence="8" type="ORF">B4U79_03190</name>
</gene>
<accession>A0A3S3NWA8</accession>
<dbReference type="GO" id="GO:0019478">
    <property type="term" value="P:D-amino acid catabolic process"/>
    <property type="evidence" value="ECO:0007669"/>
    <property type="project" value="TreeGrafter"/>
</dbReference>
<evidence type="ECO:0000259" key="7">
    <source>
        <dbReference type="Pfam" id="PF01266"/>
    </source>
</evidence>
<dbReference type="GO" id="GO:0005782">
    <property type="term" value="C:peroxisomal matrix"/>
    <property type="evidence" value="ECO:0007669"/>
    <property type="project" value="UniProtKB-SubCell"/>
</dbReference>
<dbReference type="PANTHER" id="PTHR11530">
    <property type="entry name" value="D-AMINO ACID OXIDASE"/>
    <property type="match status" value="1"/>
</dbReference>
<dbReference type="AlphaFoldDB" id="A0A3S3NWA8"/>
<protein>
    <submittedName>
        <fullName evidence="8">D-aspartate oxidase-like protein</fullName>
    </submittedName>
</protein>
<evidence type="ECO:0000256" key="3">
    <source>
        <dbReference type="ARBA" id="ARBA00006730"/>
    </source>
</evidence>
<organism evidence="8 9">
    <name type="scientific">Dinothrombium tinctorium</name>
    <dbReference type="NCBI Taxonomy" id="1965070"/>
    <lineage>
        <taxon>Eukaryota</taxon>
        <taxon>Metazoa</taxon>
        <taxon>Ecdysozoa</taxon>
        <taxon>Arthropoda</taxon>
        <taxon>Chelicerata</taxon>
        <taxon>Arachnida</taxon>
        <taxon>Acari</taxon>
        <taxon>Acariformes</taxon>
        <taxon>Trombidiformes</taxon>
        <taxon>Prostigmata</taxon>
        <taxon>Anystina</taxon>
        <taxon>Parasitengona</taxon>
        <taxon>Trombidioidea</taxon>
        <taxon>Trombidiidae</taxon>
        <taxon>Dinothrombium</taxon>
    </lineage>
</organism>
<dbReference type="PIRSF" id="PIRSF000189">
    <property type="entry name" value="D-aa_oxidase"/>
    <property type="match status" value="1"/>
</dbReference>
<dbReference type="EMBL" id="NCKU01003559">
    <property type="protein sequence ID" value="RWS07293.1"/>
    <property type="molecule type" value="Genomic_DNA"/>
</dbReference>
<dbReference type="SUPFAM" id="SSF54373">
    <property type="entry name" value="FAD-linked reductases, C-terminal domain"/>
    <property type="match status" value="1"/>
</dbReference>
<evidence type="ECO:0000256" key="5">
    <source>
        <dbReference type="ARBA" id="ARBA00022827"/>
    </source>
</evidence>
<dbReference type="GO" id="GO:0071949">
    <property type="term" value="F:FAD binding"/>
    <property type="evidence" value="ECO:0007669"/>
    <property type="project" value="InterPro"/>
</dbReference>
<dbReference type="Gene3D" id="3.40.50.720">
    <property type="entry name" value="NAD(P)-binding Rossmann-like Domain"/>
    <property type="match status" value="1"/>
</dbReference>
<keyword evidence="9" id="KW-1185">Reference proteome</keyword>
<dbReference type="SUPFAM" id="SSF51971">
    <property type="entry name" value="Nucleotide-binding domain"/>
    <property type="match status" value="1"/>
</dbReference>
<comment type="cofactor">
    <cofactor evidence="1">
        <name>FAD</name>
        <dbReference type="ChEBI" id="CHEBI:57692"/>
    </cofactor>
</comment>
<dbReference type="PROSITE" id="PS00677">
    <property type="entry name" value="DAO"/>
    <property type="match status" value="1"/>
</dbReference>
<dbReference type="STRING" id="1965070.A0A3S3NWA8"/>